<keyword evidence="2" id="KW-1185">Reference proteome</keyword>
<sequence>MLLITCPNCGPRDETEFHYGGQAHVPYPEDPSALSDAEWSRYLFYRENPKGLFAERWVHSAGCRKWFNALRDTVTYEFKTIYTGEKPLTAGAKGDSQ</sequence>
<organism evidence="1 2">
    <name type="scientific">Arthrobacter woluwensis</name>
    <dbReference type="NCBI Taxonomy" id="156980"/>
    <lineage>
        <taxon>Bacteria</taxon>
        <taxon>Bacillati</taxon>
        <taxon>Actinomycetota</taxon>
        <taxon>Actinomycetes</taxon>
        <taxon>Micrococcales</taxon>
        <taxon>Micrococcaceae</taxon>
        <taxon>Arthrobacter</taxon>
    </lineage>
</organism>
<dbReference type="AlphaFoldDB" id="A0A1H4NR97"/>
<proteinExistence type="predicted"/>
<reference evidence="1 2" key="1">
    <citation type="submission" date="2016-10" db="EMBL/GenBank/DDBJ databases">
        <authorList>
            <person name="de Groot N.N."/>
        </authorList>
    </citation>
    <scope>NUCLEOTIDE SEQUENCE [LARGE SCALE GENOMIC DNA]</scope>
    <source>
        <strain evidence="1 2">DSM 10495</strain>
    </source>
</reference>
<dbReference type="Pfam" id="PF04267">
    <property type="entry name" value="SoxD"/>
    <property type="match status" value="1"/>
</dbReference>
<gene>
    <name evidence="1" type="ORF">SAMN04489745_1750</name>
</gene>
<accession>A0A1H4NR97</accession>
<dbReference type="OrthoDB" id="7159274at2"/>
<dbReference type="InterPro" id="IPR006279">
    <property type="entry name" value="SoxD"/>
</dbReference>
<dbReference type="STRING" id="156980.SAMN04489745_1750"/>
<dbReference type="RefSeq" id="WP_066210618.1">
    <property type="nucleotide sequence ID" value="NZ_CP049819.1"/>
</dbReference>
<dbReference type="InterPro" id="IPR038561">
    <property type="entry name" value="SoxD_sf"/>
</dbReference>
<dbReference type="GO" id="GO:0046653">
    <property type="term" value="P:tetrahydrofolate metabolic process"/>
    <property type="evidence" value="ECO:0007669"/>
    <property type="project" value="InterPro"/>
</dbReference>
<protein>
    <submittedName>
        <fullName evidence="1">Sarcosine oxidase subunit delta</fullName>
    </submittedName>
</protein>
<dbReference type="NCBIfam" id="TIGR01374">
    <property type="entry name" value="soxD"/>
    <property type="match status" value="1"/>
</dbReference>
<evidence type="ECO:0000313" key="1">
    <source>
        <dbReference type="EMBL" id="SEB97750.1"/>
    </source>
</evidence>
<dbReference type="EMBL" id="FNSN01000003">
    <property type="protein sequence ID" value="SEB97750.1"/>
    <property type="molecule type" value="Genomic_DNA"/>
</dbReference>
<evidence type="ECO:0000313" key="2">
    <source>
        <dbReference type="Proteomes" id="UP000182652"/>
    </source>
</evidence>
<dbReference type="Gene3D" id="3.30.2270.10">
    <property type="entry name" value="Folate-binding superfamily"/>
    <property type="match status" value="1"/>
</dbReference>
<name>A0A1H4NR97_9MICC</name>
<dbReference type="GO" id="GO:0008115">
    <property type="term" value="F:sarcosine oxidase activity"/>
    <property type="evidence" value="ECO:0007669"/>
    <property type="project" value="InterPro"/>
</dbReference>
<dbReference type="Proteomes" id="UP000182652">
    <property type="component" value="Unassembled WGS sequence"/>
</dbReference>